<dbReference type="GO" id="GO:0006729">
    <property type="term" value="P:tetrahydrobiopterin biosynthetic process"/>
    <property type="evidence" value="ECO:0007669"/>
    <property type="project" value="InterPro"/>
</dbReference>
<evidence type="ECO:0000313" key="6">
    <source>
        <dbReference type="Proteomes" id="UP000176233"/>
    </source>
</evidence>
<protein>
    <recommendedName>
        <fullName evidence="4">Putative pterin-4-alpha-carbinolamine dehydratase</fullName>
        <shortName evidence="4">PHS</shortName>
        <ecNumber evidence="4">4.2.1.96</ecNumber>
    </recommendedName>
    <alternativeName>
        <fullName evidence="4">4-alpha-hydroxy-tetrahydropterin dehydratase</fullName>
    </alternativeName>
    <alternativeName>
        <fullName evidence="4">Pterin carbinolamine dehydratase</fullName>
        <shortName evidence="4">PCD</shortName>
    </alternativeName>
</protein>
<comment type="similarity">
    <text evidence="2 4">Belongs to the pterin-4-alpha-carbinolamine dehydratase family.</text>
</comment>
<dbReference type="EC" id="4.2.1.96" evidence="4"/>
<dbReference type="PANTHER" id="PTHR12599">
    <property type="entry name" value="PTERIN-4-ALPHA-CARBINOLAMINE DEHYDRATASE"/>
    <property type="match status" value="1"/>
</dbReference>
<sequence>MTLEIKLSNKKCVPCEGGVLAFSKKDIAKYLPKLSKGWVVLDEKKIQKKFTFKNFIKTMSFVNQVALLAQQQDHHPDMHVAYSQVVIELWTHAVGGLSENDFIMAAKIDEL</sequence>
<comment type="catalytic activity">
    <reaction evidence="1 4">
        <text>(4aS,6R)-4a-hydroxy-L-erythro-5,6,7,8-tetrahydrobiopterin = (6R)-L-erythro-6,7-dihydrobiopterin + H2O</text>
        <dbReference type="Rhea" id="RHEA:11920"/>
        <dbReference type="ChEBI" id="CHEBI:15377"/>
        <dbReference type="ChEBI" id="CHEBI:15642"/>
        <dbReference type="ChEBI" id="CHEBI:43120"/>
        <dbReference type="EC" id="4.2.1.96"/>
    </reaction>
</comment>
<organism evidence="5 6">
    <name type="scientific">Candidatus Doudnabacteria bacterium RIFCSPHIGHO2_01_FULL_45_18</name>
    <dbReference type="NCBI Taxonomy" id="1817823"/>
    <lineage>
        <taxon>Bacteria</taxon>
        <taxon>Candidatus Doudnaibacteriota</taxon>
    </lineage>
</organism>
<comment type="caution">
    <text evidence="5">The sequence shown here is derived from an EMBL/GenBank/DDBJ whole genome shotgun (WGS) entry which is preliminary data.</text>
</comment>
<evidence type="ECO:0000256" key="4">
    <source>
        <dbReference type="HAMAP-Rule" id="MF_00434"/>
    </source>
</evidence>
<evidence type="ECO:0000256" key="1">
    <source>
        <dbReference type="ARBA" id="ARBA00001554"/>
    </source>
</evidence>
<dbReference type="SUPFAM" id="SSF55248">
    <property type="entry name" value="PCD-like"/>
    <property type="match status" value="1"/>
</dbReference>
<dbReference type="InterPro" id="IPR036428">
    <property type="entry name" value="PCD_sf"/>
</dbReference>
<dbReference type="CDD" id="cd00913">
    <property type="entry name" value="PCD_DCoH_subfamily_a"/>
    <property type="match status" value="1"/>
</dbReference>
<dbReference type="NCBIfam" id="NF002017">
    <property type="entry name" value="PRK00823.1-2"/>
    <property type="match status" value="1"/>
</dbReference>
<keyword evidence="3 4" id="KW-0456">Lyase</keyword>
<dbReference type="GO" id="GO:0008124">
    <property type="term" value="F:4-alpha-hydroxytetrahydrobiopterin dehydratase activity"/>
    <property type="evidence" value="ECO:0007669"/>
    <property type="project" value="UniProtKB-UniRule"/>
</dbReference>
<dbReference type="Gene3D" id="3.30.1360.20">
    <property type="entry name" value="Transcriptional coactivator/pterin dehydratase"/>
    <property type="match status" value="1"/>
</dbReference>
<evidence type="ECO:0000256" key="3">
    <source>
        <dbReference type="ARBA" id="ARBA00023239"/>
    </source>
</evidence>
<dbReference type="HAMAP" id="MF_00434">
    <property type="entry name" value="Pterin_4_alpha"/>
    <property type="match status" value="1"/>
</dbReference>
<dbReference type="AlphaFoldDB" id="A0A1F5NR98"/>
<dbReference type="EMBL" id="MFEJ01000019">
    <property type="protein sequence ID" value="OGE80191.1"/>
    <property type="molecule type" value="Genomic_DNA"/>
</dbReference>
<dbReference type="InterPro" id="IPR001533">
    <property type="entry name" value="Pterin_deHydtase"/>
</dbReference>
<dbReference type="Pfam" id="PF01329">
    <property type="entry name" value="Pterin_4a"/>
    <property type="match status" value="1"/>
</dbReference>
<evidence type="ECO:0000313" key="5">
    <source>
        <dbReference type="EMBL" id="OGE80191.1"/>
    </source>
</evidence>
<name>A0A1F5NR98_9BACT</name>
<proteinExistence type="inferred from homology"/>
<dbReference type="PANTHER" id="PTHR12599:SF0">
    <property type="entry name" value="PTERIN-4-ALPHA-CARBINOLAMINE DEHYDRATASE"/>
    <property type="match status" value="1"/>
</dbReference>
<accession>A0A1F5NR98</accession>
<reference evidence="5 6" key="1">
    <citation type="journal article" date="2016" name="Nat. Commun.">
        <title>Thousands of microbial genomes shed light on interconnected biogeochemical processes in an aquifer system.</title>
        <authorList>
            <person name="Anantharaman K."/>
            <person name="Brown C.T."/>
            <person name="Hug L.A."/>
            <person name="Sharon I."/>
            <person name="Castelle C.J."/>
            <person name="Probst A.J."/>
            <person name="Thomas B.C."/>
            <person name="Singh A."/>
            <person name="Wilkins M.J."/>
            <person name="Karaoz U."/>
            <person name="Brodie E.L."/>
            <person name="Williams K.H."/>
            <person name="Hubbard S.S."/>
            <person name="Banfield J.F."/>
        </authorList>
    </citation>
    <scope>NUCLEOTIDE SEQUENCE [LARGE SCALE GENOMIC DNA]</scope>
</reference>
<gene>
    <name evidence="5" type="ORF">A2660_02575</name>
</gene>
<evidence type="ECO:0000256" key="2">
    <source>
        <dbReference type="ARBA" id="ARBA00006472"/>
    </source>
</evidence>
<dbReference type="Proteomes" id="UP000176233">
    <property type="component" value="Unassembled WGS sequence"/>
</dbReference>